<accession>A0A401JHX7</accession>
<evidence type="ECO:0000256" key="1">
    <source>
        <dbReference type="SAM" id="Phobius"/>
    </source>
</evidence>
<keyword evidence="1" id="KW-0472">Membrane</keyword>
<evidence type="ECO:0000313" key="2">
    <source>
        <dbReference type="EMBL" id="GBL47679.1"/>
    </source>
</evidence>
<sequence>MFVLFLVNFILLRHTFLRLGMLTSLAVFTYFYIYILQGHYAQLFDGLIRSPQYLINMLLFVVLPVFVGKFLQSRFNSGAPHA</sequence>
<comment type="caution">
    <text evidence="2">The sequence shown here is derived from an EMBL/GenBank/DDBJ whole genome shotgun (WGS) entry which is preliminary data.</text>
</comment>
<organism evidence="2 3">
    <name type="scientific">Sulfuriferula multivorans</name>
    <dbReference type="NCBI Taxonomy" id="1559896"/>
    <lineage>
        <taxon>Bacteria</taxon>
        <taxon>Pseudomonadati</taxon>
        <taxon>Pseudomonadota</taxon>
        <taxon>Betaproteobacteria</taxon>
        <taxon>Nitrosomonadales</taxon>
        <taxon>Sulfuricellaceae</taxon>
        <taxon>Sulfuriferula</taxon>
    </lineage>
</organism>
<keyword evidence="3" id="KW-1185">Reference proteome</keyword>
<name>A0A401JHX7_9PROT</name>
<dbReference type="Proteomes" id="UP000286806">
    <property type="component" value="Unassembled WGS sequence"/>
</dbReference>
<proteinExistence type="predicted"/>
<evidence type="ECO:0000313" key="3">
    <source>
        <dbReference type="Proteomes" id="UP000286806"/>
    </source>
</evidence>
<feature type="transmembrane region" description="Helical" evidence="1">
    <location>
        <begin position="53"/>
        <end position="71"/>
    </location>
</feature>
<gene>
    <name evidence="2" type="ORF">SFMTTN_3521</name>
</gene>
<dbReference type="AlphaFoldDB" id="A0A401JHX7"/>
<reference evidence="2 3" key="1">
    <citation type="journal article" date="2019" name="Front. Microbiol.">
        <title>Genomes of Neutrophilic Sulfur-Oxidizing Chemolithoautotrophs Representing 9 Proteobacterial Species From 8 Genera.</title>
        <authorList>
            <person name="Watanabe T."/>
            <person name="Kojima H."/>
            <person name="Umezawa K."/>
            <person name="Hori C."/>
            <person name="Takasuka T.E."/>
            <person name="Kato Y."/>
            <person name="Fukui M."/>
        </authorList>
    </citation>
    <scope>NUCLEOTIDE SEQUENCE [LARGE SCALE GENOMIC DNA]</scope>
    <source>
        <strain evidence="2 3">TTN</strain>
    </source>
</reference>
<protein>
    <submittedName>
        <fullName evidence="2">Uncharacterized protein</fullName>
    </submittedName>
</protein>
<feature type="transmembrane region" description="Helical" evidence="1">
    <location>
        <begin position="16"/>
        <end position="33"/>
    </location>
</feature>
<dbReference type="EMBL" id="BGOW01000070">
    <property type="protein sequence ID" value="GBL47679.1"/>
    <property type="molecule type" value="Genomic_DNA"/>
</dbReference>
<keyword evidence="1" id="KW-1133">Transmembrane helix</keyword>
<keyword evidence="1" id="KW-0812">Transmembrane</keyword>